<reference evidence="2 3" key="1">
    <citation type="journal article" date="2016" name="Sci. Rep.">
        <title>The Dendrobium catenatum Lindl. genome sequence provides insights into polysaccharide synthase, floral development and adaptive evolution.</title>
        <authorList>
            <person name="Zhang G.Q."/>
            <person name="Xu Q."/>
            <person name="Bian C."/>
            <person name="Tsai W.C."/>
            <person name="Yeh C.M."/>
            <person name="Liu K.W."/>
            <person name="Yoshida K."/>
            <person name="Zhang L.S."/>
            <person name="Chang S.B."/>
            <person name="Chen F."/>
            <person name="Shi Y."/>
            <person name="Su Y.Y."/>
            <person name="Zhang Y.Q."/>
            <person name="Chen L.J."/>
            <person name="Yin Y."/>
            <person name="Lin M."/>
            <person name="Huang H."/>
            <person name="Deng H."/>
            <person name="Wang Z.W."/>
            <person name="Zhu S.L."/>
            <person name="Zhao X."/>
            <person name="Deng C."/>
            <person name="Niu S.C."/>
            <person name="Huang J."/>
            <person name="Wang M."/>
            <person name="Liu G.H."/>
            <person name="Yang H.J."/>
            <person name="Xiao X.J."/>
            <person name="Hsiao Y.Y."/>
            <person name="Wu W.L."/>
            <person name="Chen Y.Y."/>
            <person name="Mitsuda N."/>
            <person name="Ohme-Takagi M."/>
            <person name="Luo Y.B."/>
            <person name="Van de Peer Y."/>
            <person name="Liu Z.J."/>
        </authorList>
    </citation>
    <scope>NUCLEOTIDE SEQUENCE [LARGE SCALE GENOMIC DNA]</scope>
    <source>
        <tissue evidence="2">The whole plant</tissue>
    </source>
</reference>
<evidence type="ECO:0000313" key="2">
    <source>
        <dbReference type="EMBL" id="PKU63920.1"/>
    </source>
</evidence>
<dbReference type="Gene3D" id="3.40.1110.10">
    <property type="entry name" value="Calcium-transporting ATPase, cytoplasmic domain N"/>
    <property type="match status" value="1"/>
</dbReference>
<dbReference type="Pfam" id="PF00702">
    <property type="entry name" value="Hydrolase"/>
    <property type="match status" value="1"/>
</dbReference>
<dbReference type="InterPro" id="IPR023299">
    <property type="entry name" value="ATPase_P-typ_cyto_dom_N"/>
</dbReference>
<dbReference type="Gene3D" id="3.40.50.1000">
    <property type="entry name" value="HAD superfamily/HAD-like"/>
    <property type="match status" value="1"/>
</dbReference>
<dbReference type="InterPro" id="IPR036412">
    <property type="entry name" value="HAD-like_sf"/>
</dbReference>
<dbReference type="Proteomes" id="UP000233837">
    <property type="component" value="Unassembled WGS sequence"/>
</dbReference>
<reference evidence="2 3" key="2">
    <citation type="journal article" date="2017" name="Nature">
        <title>The Apostasia genome and the evolution of orchids.</title>
        <authorList>
            <person name="Zhang G.Q."/>
            <person name="Liu K.W."/>
            <person name="Li Z."/>
            <person name="Lohaus R."/>
            <person name="Hsiao Y.Y."/>
            <person name="Niu S.C."/>
            <person name="Wang J.Y."/>
            <person name="Lin Y.C."/>
            <person name="Xu Q."/>
            <person name="Chen L.J."/>
            <person name="Yoshida K."/>
            <person name="Fujiwara S."/>
            <person name="Wang Z.W."/>
            <person name="Zhang Y.Q."/>
            <person name="Mitsuda N."/>
            <person name="Wang M."/>
            <person name="Liu G.H."/>
            <person name="Pecoraro L."/>
            <person name="Huang H.X."/>
            <person name="Xiao X.J."/>
            <person name="Lin M."/>
            <person name="Wu X.Y."/>
            <person name="Wu W.L."/>
            <person name="Chen Y.Y."/>
            <person name="Chang S.B."/>
            <person name="Sakamoto S."/>
            <person name="Ohme-Takagi M."/>
            <person name="Yagi M."/>
            <person name="Zeng S.J."/>
            <person name="Shen C.Y."/>
            <person name="Yeh C.M."/>
            <person name="Luo Y.B."/>
            <person name="Tsai W.C."/>
            <person name="Van de Peer Y."/>
            <person name="Liu Z.J."/>
        </authorList>
    </citation>
    <scope>NUCLEOTIDE SEQUENCE [LARGE SCALE GENOMIC DNA]</scope>
    <source>
        <tissue evidence="2">The whole plant</tissue>
    </source>
</reference>
<comment type="similarity">
    <text evidence="1">Belongs to the cation transport ATPase (P-type) (TC 3.A.3) family. Type IB subfamily.</text>
</comment>
<dbReference type="GO" id="GO:0000166">
    <property type="term" value="F:nucleotide binding"/>
    <property type="evidence" value="ECO:0007669"/>
    <property type="project" value="InterPro"/>
</dbReference>
<dbReference type="EMBL" id="KZ503459">
    <property type="protein sequence ID" value="PKU63920.1"/>
    <property type="molecule type" value="Genomic_DNA"/>
</dbReference>
<name>A0A2I0VKH4_9ASPA</name>
<organism evidence="2 3">
    <name type="scientific">Dendrobium catenatum</name>
    <dbReference type="NCBI Taxonomy" id="906689"/>
    <lineage>
        <taxon>Eukaryota</taxon>
        <taxon>Viridiplantae</taxon>
        <taxon>Streptophyta</taxon>
        <taxon>Embryophyta</taxon>
        <taxon>Tracheophyta</taxon>
        <taxon>Spermatophyta</taxon>
        <taxon>Magnoliopsida</taxon>
        <taxon>Liliopsida</taxon>
        <taxon>Asparagales</taxon>
        <taxon>Orchidaceae</taxon>
        <taxon>Epidendroideae</taxon>
        <taxon>Malaxideae</taxon>
        <taxon>Dendrobiinae</taxon>
        <taxon>Dendrobium</taxon>
    </lineage>
</organism>
<protein>
    <submittedName>
        <fullName evidence="2">Cadmium/zinc-transporting ATPase HMA2</fullName>
    </submittedName>
</protein>
<evidence type="ECO:0000313" key="3">
    <source>
        <dbReference type="Proteomes" id="UP000233837"/>
    </source>
</evidence>
<dbReference type="FunFam" id="3.40.1110.10:FF:000043">
    <property type="entry name" value="Putative cadmium/zinc-transporting ATPase 3"/>
    <property type="match status" value="1"/>
</dbReference>
<dbReference type="GO" id="GO:0022857">
    <property type="term" value="F:transmembrane transporter activity"/>
    <property type="evidence" value="ECO:0007669"/>
    <property type="project" value="TreeGrafter"/>
</dbReference>
<sequence>MASALVDYARFNTMEPKAKNVNDFQIYPGEGVSGEINGKKIYIGNKRIARRAGCTQAPDVEDMKEAVTLGYVLLDAMPIGIFALSDTCRTGAKEGIKELKSLGIKTAMLTGDSTTAAMQAQKQVFKALRKHV</sequence>
<dbReference type="InterPro" id="IPR051014">
    <property type="entry name" value="Cation_Transport_ATPase_IB"/>
</dbReference>
<dbReference type="STRING" id="906689.A0A2I0VKH4"/>
<dbReference type="InterPro" id="IPR023214">
    <property type="entry name" value="HAD_sf"/>
</dbReference>
<gene>
    <name evidence="2" type="primary">HMA2</name>
    <name evidence="2" type="ORF">MA16_Dca009904</name>
</gene>
<proteinExistence type="inferred from homology"/>
<dbReference type="AlphaFoldDB" id="A0A2I0VKH4"/>
<dbReference type="PANTHER" id="PTHR48085:SF5">
    <property type="entry name" value="CADMIUM_ZINC-TRANSPORTING ATPASE HMA4-RELATED"/>
    <property type="match status" value="1"/>
</dbReference>
<evidence type="ECO:0000256" key="1">
    <source>
        <dbReference type="ARBA" id="ARBA00006024"/>
    </source>
</evidence>
<keyword evidence="3" id="KW-1185">Reference proteome</keyword>
<dbReference type="SUPFAM" id="SSF56784">
    <property type="entry name" value="HAD-like"/>
    <property type="match status" value="1"/>
</dbReference>
<accession>A0A2I0VKH4</accession>
<dbReference type="PANTHER" id="PTHR48085">
    <property type="entry name" value="CADMIUM/ZINC-TRANSPORTING ATPASE HMA2-RELATED"/>
    <property type="match status" value="1"/>
</dbReference>
<dbReference type="GO" id="GO:0016020">
    <property type="term" value="C:membrane"/>
    <property type="evidence" value="ECO:0007669"/>
    <property type="project" value="TreeGrafter"/>
</dbReference>